<dbReference type="Gene3D" id="3.30.1310.20">
    <property type="entry name" value="PRTase-like"/>
    <property type="match status" value="1"/>
</dbReference>
<dbReference type="CDD" id="cd06223">
    <property type="entry name" value="PRTases_typeI"/>
    <property type="match status" value="1"/>
</dbReference>
<dbReference type="SUPFAM" id="SSF53271">
    <property type="entry name" value="PRTase-like"/>
    <property type="match status" value="1"/>
</dbReference>
<keyword evidence="5" id="KW-0328">Glycosyltransferase</keyword>
<feature type="compositionally biased region" description="Basic and acidic residues" evidence="3">
    <location>
        <begin position="144"/>
        <end position="162"/>
    </location>
</feature>
<evidence type="ECO:0000313" key="5">
    <source>
        <dbReference type="EMBL" id="AUX07894.1"/>
    </source>
</evidence>
<gene>
    <name evidence="5" type="ORF">AArcSl_0239</name>
</gene>
<dbReference type="Gene3D" id="3.40.50.2020">
    <property type="match status" value="1"/>
</dbReference>
<evidence type="ECO:0000313" key="6">
    <source>
        <dbReference type="Proteomes" id="UP000263012"/>
    </source>
</evidence>
<feature type="region of interest" description="Disordered" evidence="3">
    <location>
        <begin position="144"/>
        <end position="164"/>
    </location>
</feature>
<proteinExistence type="predicted"/>
<keyword evidence="6" id="KW-1185">Reference proteome</keyword>
<feature type="compositionally biased region" description="Polar residues" evidence="3">
    <location>
        <begin position="22"/>
        <end position="38"/>
    </location>
</feature>
<dbReference type="InterPro" id="IPR000836">
    <property type="entry name" value="PRTase_dom"/>
</dbReference>
<dbReference type="Pfam" id="PF00156">
    <property type="entry name" value="Pribosyltran"/>
    <property type="match status" value="1"/>
</dbReference>
<accession>A0A343TFM2</accession>
<dbReference type="GO" id="GO:0016757">
    <property type="term" value="F:glycosyltransferase activity"/>
    <property type="evidence" value="ECO:0007669"/>
    <property type="project" value="UniProtKB-KW"/>
</dbReference>
<dbReference type="InterPro" id="IPR029057">
    <property type="entry name" value="PRTase-like"/>
</dbReference>
<reference evidence="6" key="1">
    <citation type="submission" date="2017-11" db="EMBL/GenBank/DDBJ databases">
        <title>Phenotypic and genomic properties of facultatively anaerobic sulfur-reducing natronoarchaea from hypersaline soda lakes.</title>
        <authorList>
            <person name="Sorokin D.Y."/>
            <person name="Kublanov I.V."/>
            <person name="Roman P."/>
            <person name="Sinninghe Damste J.S."/>
            <person name="Golyshin P.N."/>
            <person name="Rojo D."/>
            <person name="Ciordia S."/>
            <person name="Mena M.D.C."/>
            <person name="Ferrer M."/>
            <person name="Messina E."/>
            <person name="Smedile F."/>
            <person name="La Spada G."/>
            <person name="La Cono V."/>
            <person name="Yakimov M.M."/>
        </authorList>
    </citation>
    <scope>NUCLEOTIDE SEQUENCE [LARGE SCALE GENOMIC DNA]</scope>
    <source>
        <strain evidence="6">AArc-Sl</strain>
    </source>
</reference>
<evidence type="ECO:0000256" key="3">
    <source>
        <dbReference type="SAM" id="MobiDB-lite"/>
    </source>
</evidence>
<sequence>MLGTPGSRWPEGPRGRKLAENRTFSRSSGTFDQYTVSRNKLMDMSGQTPFHDRTDAGERLAAELRERDVEADLVLAIPRGGLPLGRPVADELGVPLDVVVAKKIGAPGNPEYAIGAVASDGSVWRNEEAFRRRPVDEEYFRRKRDEEAENARRKAERYREGGPEPEVAGKRVVLVDDGVATGSTARACIEQLHNAGAERIVLAVPVGPPETIEELAKITDEVVCLERPGYFTGVGGFYRRFDQVSDEEAIAYLE</sequence>
<dbReference type="PANTHER" id="PTHR11907">
    <property type="entry name" value="AMIDOPHOSPHORIBOSYLTRANSFERASE"/>
    <property type="match status" value="1"/>
</dbReference>
<dbReference type="Proteomes" id="UP000263012">
    <property type="component" value="Chromosome"/>
</dbReference>
<feature type="compositionally biased region" description="Basic and acidic residues" evidence="3">
    <location>
        <begin position="11"/>
        <end position="20"/>
    </location>
</feature>
<evidence type="ECO:0000256" key="1">
    <source>
        <dbReference type="ARBA" id="ARBA00022679"/>
    </source>
</evidence>
<protein>
    <submittedName>
        <fullName evidence="5">Phosphoribosyltransferase</fullName>
    </submittedName>
</protein>
<feature type="region of interest" description="Disordered" evidence="3">
    <location>
        <begin position="1"/>
        <end position="53"/>
    </location>
</feature>
<name>A0A343TFM2_9EURY</name>
<organism evidence="5 6">
    <name type="scientific">Halalkaliarchaeum desulfuricum</name>
    <dbReference type="NCBI Taxonomy" id="2055893"/>
    <lineage>
        <taxon>Archaea</taxon>
        <taxon>Methanobacteriati</taxon>
        <taxon>Methanobacteriota</taxon>
        <taxon>Stenosarchaea group</taxon>
        <taxon>Halobacteria</taxon>
        <taxon>Halobacteriales</taxon>
        <taxon>Haloferacaceae</taxon>
        <taxon>Halalkaliarchaeum</taxon>
    </lineage>
</organism>
<dbReference type="KEGG" id="hdf:AArcSl_0239"/>
<evidence type="ECO:0000256" key="2">
    <source>
        <dbReference type="ARBA" id="ARBA00022962"/>
    </source>
</evidence>
<keyword evidence="2" id="KW-0315">Glutamine amidotransferase</keyword>
<keyword evidence="1 5" id="KW-0808">Transferase</keyword>
<dbReference type="AlphaFoldDB" id="A0A343TFM2"/>
<feature type="domain" description="Phosphoribosyltransferase" evidence="4">
    <location>
        <begin position="54"/>
        <end position="226"/>
    </location>
</feature>
<evidence type="ECO:0000259" key="4">
    <source>
        <dbReference type="Pfam" id="PF00156"/>
    </source>
</evidence>
<dbReference type="EMBL" id="CP025066">
    <property type="protein sequence ID" value="AUX07894.1"/>
    <property type="molecule type" value="Genomic_DNA"/>
</dbReference>